<comment type="caution">
    <text evidence="1">The sequence shown here is derived from an EMBL/GenBank/DDBJ whole genome shotgun (WGS) entry which is preliminary data.</text>
</comment>
<sequence>MREIQSKTTEFEKHLQSGIDNKNQEKINIECAINKKLQDIMMVDKFGSIKVNTNPSINIVLKKGKQKRLNAVDYTIPFDEPYSTFDVVSLKDSTVAISTGSTHYKCGISIVDLTKRKVIKFIDLPKSSYGITYDGKSLICCIIEKNLHVVSCTDYSITTIPNTLSSRFSHISTHDDKIFVTNPYDQTVTCCLYSGALVWKFEDKRILSDPRGITVDNKGNVFVTGKNSCNVVVISPDGKYCKQILTKGDGLDRPIGIFFDKRRNQLLVTNKEQFAYVFNVSYT</sequence>
<dbReference type="Pfam" id="PF06739">
    <property type="entry name" value="SBBP"/>
    <property type="match status" value="1"/>
</dbReference>
<dbReference type="EMBL" id="CAJPWZ010001943">
    <property type="protein sequence ID" value="CAG2226831.1"/>
    <property type="molecule type" value="Genomic_DNA"/>
</dbReference>
<organism evidence="1 2">
    <name type="scientific">Mytilus edulis</name>
    <name type="common">Blue mussel</name>
    <dbReference type="NCBI Taxonomy" id="6550"/>
    <lineage>
        <taxon>Eukaryota</taxon>
        <taxon>Metazoa</taxon>
        <taxon>Spiralia</taxon>
        <taxon>Lophotrochozoa</taxon>
        <taxon>Mollusca</taxon>
        <taxon>Bivalvia</taxon>
        <taxon>Autobranchia</taxon>
        <taxon>Pteriomorphia</taxon>
        <taxon>Mytilida</taxon>
        <taxon>Mytiloidea</taxon>
        <taxon>Mytilidae</taxon>
        <taxon>Mytilinae</taxon>
        <taxon>Mytilus</taxon>
    </lineage>
</organism>
<keyword evidence="2" id="KW-1185">Reference proteome</keyword>
<dbReference type="InterPro" id="IPR010620">
    <property type="entry name" value="SBBP_repeat"/>
</dbReference>
<evidence type="ECO:0000313" key="1">
    <source>
        <dbReference type="EMBL" id="CAG2226831.1"/>
    </source>
</evidence>
<reference evidence="1" key="1">
    <citation type="submission" date="2021-03" db="EMBL/GenBank/DDBJ databases">
        <authorList>
            <person name="Bekaert M."/>
        </authorList>
    </citation>
    <scope>NUCLEOTIDE SEQUENCE</scope>
</reference>
<dbReference type="OrthoDB" id="6103579at2759"/>
<dbReference type="AlphaFoldDB" id="A0A8S3T8E7"/>
<protein>
    <submittedName>
        <fullName evidence="1">TRIM2_3</fullName>
    </submittedName>
</protein>
<dbReference type="Gene3D" id="2.120.10.30">
    <property type="entry name" value="TolB, C-terminal domain"/>
    <property type="match status" value="1"/>
</dbReference>
<dbReference type="InterPro" id="IPR011042">
    <property type="entry name" value="6-blade_b-propeller_TolB-like"/>
</dbReference>
<accession>A0A8S3T8E7</accession>
<dbReference type="SUPFAM" id="SSF101898">
    <property type="entry name" value="NHL repeat"/>
    <property type="match status" value="1"/>
</dbReference>
<evidence type="ECO:0000313" key="2">
    <source>
        <dbReference type="Proteomes" id="UP000683360"/>
    </source>
</evidence>
<dbReference type="Proteomes" id="UP000683360">
    <property type="component" value="Unassembled WGS sequence"/>
</dbReference>
<gene>
    <name evidence="1" type="ORF">MEDL_39888</name>
</gene>
<name>A0A8S3T8E7_MYTED</name>
<proteinExistence type="predicted"/>